<dbReference type="AlphaFoldDB" id="A0A9W8GLP3"/>
<gene>
    <name evidence="2" type="ORF">IWW39_001562</name>
</gene>
<reference evidence="2" key="1">
    <citation type="submission" date="2022-07" db="EMBL/GenBank/DDBJ databases">
        <title>Phylogenomic reconstructions and comparative analyses of Kickxellomycotina fungi.</title>
        <authorList>
            <person name="Reynolds N.K."/>
            <person name="Stajich J.E."/>
            <person name="Barry K."/>
            <person name="Grigoriev I.V."/>
            <person name="Crous P."/>
            <person name="Smith M.E."/>
        </authorList>
    </citation>
    <scope>NUCLEOTIDE SEQUENCE</scope>
    <source>
        <strain evidence="2">CBS 109367</strain>
    </source>
</reference>
<keyword evidence="3" id="KW-1185">Reference proteome</keyword>
<dbReference type="OrthoDB" id="5537271at2759"/>
<keyword evidence="1" id="KW-1133">Transmembrane helix</keyword>
<evidence type="ECO:0000313" key="3">
    <source>
        <dbReference type="Proteomes" id="UP001151516"/>
    </source>
</evidence>
<comment type="caution">
    <text evidence="2">The sequence shown here is derived from an EMBL/GenBank/DDBJ whole genome shotgun (WGS) entry which is preliminary data.</text>
</comment>
<sequence length="204" mass="22471">MQASLQRPPLRIGWTAVAAALGIAIVAGASVAVATRCLRSSHNRTLRLREAKKRYRQLVSELSECKGILNFMDTETIPQAQRLVCDLQAGDLTQVEAIPRQLMLVGERLLQLMERIDGVAPALVLDAAQVEPWAEQEEKLKAKYEKEGMGAVFELAGDLRAIRKGMTRKVERRAQAMDKLMNSVKRLLTEAAAVAAESSQGHRA</sequence>
<name>A0A9W8GLP3_9FUNG</name>
<keyword evidence="1" id="KW-0812">Transmembrane</keyword>
<dbReference type="Proteomes" id="UP001151516">
    <property type="component" value="Unassembled WGS sequence"/>
</dbReference>
<proteinExistence type="predicted"/>
<organism evidence="2 3">
    <name type="scientific">Coemansia spiralis</name>
    <dbReference type="NCBI Taxonomy" id="417178"/>
    <lineage>
        <taxon>Eukaryota</taxon>
        <taxon>Fungi</taxon>
        <taxon>Fungi incertae sedis</taxon>
        <taxon>Zoopagomycota</taxon>
        <taxon>Kickxellomycotina</taxon>
        <taxon>Kickxellomycetes</taxon>
        <taxon>Kickxellales</taxon>
        <taxon>Kickxellaceae</taxon>
        <taxon>Coemansia</taxon>
    </lineage>
</organism>
<accession>A0A9W8GLP3</accession>
<keyword evidence="1" id="KW-0472">Membrane</keyword>
<evidence type="ECO:0000313" key="2">
    <source>
        <dbReference type="EMBL" id="KAJ2689324.1"/>
    </source>
</evidence>
<protein>
    <submittedName>
        <fullName evidence="2">Uncharacterized protein</fullName>
    </submittedName>
</protein>
<dbReference type="EMBL" id="JANBTX010000027">
    <property type="protein sequence ID" value="KAJ2689324.1"/>
    <property type="molecule type" value="Genomic_DNA"/>
</dbReference>
<feature type="transmembrane region" description="Helical" evidence="1">
    <location>
        <begin position="12"/>
        <end position="34"/>
    </location>
</feature>
<evidence type="ECO:0000256" key="1">
    <source>
        <dbReference type="SAM" id="Phobius"/>
    </source>
</evidence>